<evidence type="ECO:0000313" key="5">
    <source>
        <dbReference type="Proteomes" id="UP000274630"/>
    </source>
</evidence>
<feature type="transmembrane region" description="Helical" evidence="1">
    <location>
        <begin position="12"/>
        <end position="31"/>
    </location>
</feature>
<dbReference type="KEGG" id="bga:BG0613"/>
<dbReference type="GeneID" id="45161393"/>
<evidence type="ECO:0000313" key="4">
    <source>
        <dbReference type="Proteomes" id="UP000002276"/>
    </source>
</evidence>
<reference evidence="2 4" key="1">
    <citation type="journal article" date="2004" name="Nucleic Acids Res.">
        <title>Comparative analysis of the Borrelia garinii genome.</title>
        <authorList>
            <person name="Glockner G."/>
            <person name="Lehmann R."/>
            <person name="Romualdi A."/>
            <person name="Pradella S."/>
            <person name="Schulte-Spechtel U."/>
            <person name="Schilhabel M."/>
            <person name="Wilske B."/>
            <person name="Suhnel J."/>
            <person name="Platzer M."/>
        </authorList>
    </citation>
    <scope>NUCLEOTIDE SEQUENCE [LARGE SCALE GENOMIC DNA]</scope>
    <source>
        <strain evidence="4">ATCC BAA-2496 / DSM 23469 / PBi</strain>
        <strain evidence="2">PBi</strain>
    </source>
</reference>
<gene>
    <name evidence="2" type="ordered locus">BG0613</name>
    <name evidence="3" type="ORF">DB299_01270</name>
</gene>
<keyword evidence="1" id="KW-0472">Membrane</keyword>
<keyword evidence="5" id="KW-1185">Reference proteome</keyword>
<dbReference type="Gene3D" id="2.60.40.10">
    <property type="entry name" value="Immunoglobulins"/>
    <property type="match status" value="1"/>
</dbReference>
<dbReference type="GO" id="GO:0003677">
    <property type="term" value="F:DNA binding"/>
    <property type="evidence" value="ECO:0007669"/>
    <property type="project" value="UniProtKB-KW"/>
</dbReference>
<dbReference type="AlphaFoldDB" id="A0A7I6GWJ6"/>
<organism evidence="2 4">
    <name type="scientific">Borrelia garinii subsp. bavariensis (strain ATCC BAA-2496 / DSM 23469 / PBi)</name>
    <name type="common">Borreliella bavariensis</name>
    <dbReference type="NCBI Taxonomy" id="290434"/>
    <lineage>
        <taxon>Bacteria</taxon>
        <taxon>Pseudomonadati</taxon>
        <taxon>Spirochaetota</taxon>
        <taxon>Spirochaetia</taxon>
        <taxon>Spirochaetales</taxon>
        <taxon>Borreliaceae</taxon>
        <taxon>Borreliella</taxon>
    </lineage>
</organism>
<dbReference type="RefSeq" id="WP_011193907.1">
    <property type="nucleotide sequence ID" value="NC_006156.1"/>
</dbReference>
<name>A0A7I6GWJ6_BORGP</name>
<evidence type="ECO:0000313" key="2">
    <source>
        <dbReference type="EMBL" id="AAU07449.1"/>
    </source>
</evidence>
<dbReference type="OrthoDB" id="9787782at2"/>
<evidence type="ECO:0000256" key="1">
    <source>
        <dbReference type="SAM" id="Phobius"/>
    </source>
</evidence>
<reference evidence="2" key="2">
    <citation type="submission" date="2004-06" db="EMBL/GenBank/DDBJ databases">
        <authorList>
            <person name="Gloeckner G."/>
            <person name="Schilhabel M."/>
            <person name="Lehmann R."/>
            <person name="Platzer M."/>
        </authorList>
    </citation>
    <scope>NUCLEOTIDE SEQUENCE</scope>
    <source>
        <strain evidence="2">PBi</strain>
    </source>
</reference>
<proteinExistence type="predicted"/>
<protein>
    <submittedName>
        <fullName evidence="3">DNA-binding protein</fullName>
    </submittedName>
</protein>
<accession>A0A7I6GWJ6</accession>
<dbReference type="InterPro" id="IPR014756">
    <property type="entry name" value="Ig_E-set"/>
</dbReference>
<reference evidence="5" key="4">
    <citation type="submission" date="2018-04" db="EMBL/GenBank/DDBJ databases">
        <title>Whole Genome Assembly of Borrelia bavariensis PBi.</title>
        <authorList>
            <person name="Margos G."/>
        </authorList>
    </citation>
    <scope>NUCLEOTIDE SEQUENCE [LARGE SCALE GENOMIC DNA]</scope>
    <source>
        <strain evidence="5">PBi</strain>
    </source>
</reference>
<dbReference type="EMBL" id="CP028872">
    <property type="protein sequence ID" value="AZA26553.1"/>
    <property type="molecule type" value="Genomic_DNA"/>
</dbReference>
<dbReference type="InterPro" id="IPR013783">
    <property type="entry name" value="Ig-like_fold"/>
</dbReference>
<dbReference type="Proteomes" id="UP000274630">
    <property type="component" value="Chromosome"/>
</dbReference>
<reference evidence="3" key="3">
    <citation type="journal article" date="2018" name="PLoS ONE">
        <title>The genus Borrelia reloaded.</title>
        <authorList>
            <person name="Margos G."/>
            <person name="Gofton A."/>
            <person name="Wibberg D."/>
            <person name="Dangel A."/>
            <person name="Marosevic D."/>
            <person name="Loh S.M."/>
            <person name="Oskam C."/>
            <person name="Fingerle V."/>
        </authorList>
    </citation>
    <scope>NUCLEOTIDE SEQUENCE</scope>
    <source>
        <strain evidence="3">PBi</strain>
    </source>
</reference>
<dbReference type="Proteomes" id="UP000002276">
    <property type="component" value="Chromosome"/>
</dbReference>
<keyword evidence="1" id="KW-0812">Transmembrane</keyword>
<sequence length="523" mass="61090">MAIFFKNKYFHLSLIFIIFLFLFVFSGFLFYSKPIIYDISPIPTSHKDIIVIKGNNLGYSTGEININNNYLVKSSIISWNNTEIVFKITDEVNSGLIFVKSERGTSNELFLVISRQVPVKLNRENIPSIFSEDKIILNANSLTLLQGMNLFSRSSAIKIFLETKDKFYTILPQNILNVSEDRVEFISPKTLNSDGKLYVLLDNLQSNKVPFSVKNDFFRWTLNDSKEFTIIEEIYFNQDFNQDLGSNVDSRPEDINFNIFYLRPIENERQKIIECSSESLDFNIGNLFFESLRTNKFVFETKVKTHKLNLEFLDTKYLESIKVSREDINNQEYKTYVQDKKKDYLSYSSVDLISLDSLILSMTAGNNSVYKLAKAIIDVLTLNFKIVENNLSLKDSIKEKKISSSNLILLTNLLFLKYEIPLRNIVGLYYDSNSLKLTEHFWFEFFLDGVGFVYFDIINAVLFKDNSKYFLNMSENYIQYGCIEDYDKNEFFDGYLDSRFLKYKSLTNGSYSLMHRFVLEDNF</sequence>
<dbReference type="SUPFAM" id="SSF81296">
    <property type="entry name" value="E set domains"/>
    <property type="match status" value="1"/>
</dbReference>
<evidence type="ECO:0000313" key="3">
    <source>
        <dbReference type="EMBL" id="AZA26553.1"/>
    </source>
</evidence>
<keyword evidence="3" id="KW-0238">DNA-binding</keyword>
<keyword evidence="1" id="KW-1133">Transmembrane helix</keyword>
<feature type="transmembrane region" description="Helical" evidence="1">
    <location>
        <begin position="441"/>
        <end position="463"/>
    </location>
</feature>
<dbReference type="EMBL" id="CP000013">
    <property type="protein sequence ID" value="AAU07449.1"/>
    <property type="molecule type" value="Genomic_DNA"/>
</dbReference>